<dbReference type="GO" id="GO:0016787">
    <property type="term" value="F:hydrolase activity"/>
    <property type="evidence" value="ECO:0007669"/>
    <property type="project" value="UniProtKB-KW"/>
</dbReference>
<feature type="domain" description="Helicase ATP-binding" evidence="2">
    <location>
        <begin position="238"/>
        <end position="428"/>
    </location>
</feature>
<keyword evidence="4" id="KW-1185">Reference proteome</keyword>
<evidence type="ECO:0000313" key="3">
    <source>
        <dbReference type="EMBL" id="KAJ3173415.1"/>
    </source>
</evidence>
<reference evidence="3" key="1">
    <citation type="submission" date="2020-05" db="EMBL/GenBank/DDBJ databases">
        <title>Phylogenomic resolution of chytrid fungi.</title>
        <authorList>
            <person name="Stajich J.E."/>
            <person name="Amses K."/>
            <person name="Simmons R."/>
            <person name="Seto K."/>
            <person name="Myers J."/>
            <person name="Bonds A."/>
            <person name="Quandt C.A."/>
            <person name="Barry K."/>
            <person name="Liu P."/>
            <person name="Grigoriev I."/>
            <person name="Longcore J.E."/>
            <person name="James T.Y."/>
        </authorList>
    </citation>
    <scope>NUCLEOTIDE SEQUENCE</scope>
    <source>
        <strain evidence="3">JEL0379</strain>
    </source>
</reference>
<dbReference type="Pfam" id="PF00270">
    <property type="entry name" value="DEAD"/>
    <property type="match status" value="1"/>
</dbReference>
<proteinExistence type="predicted"/>
<dbReference type="PROSITE" id="PS51192">
    <property type="entry name" value="HELICASE_ATP_BIND_1"/>
    <property type="match status" value="1"/>
</dbReference>
<feature type="compositionally biased region" description="Polar residues" evidence="1">
    <location>
        <begin position="160"/>
        <end position="170"/>
    </location>
</feature>
<dbReference type="PANTHER" id="PTHR47835">
    <property type="entry name" value="HFM1, ATP DEPENDENT DNA HELICASE HOMOLOG"/>
    <property type="match status" value="1"/>
</dbReference>
<evidence type="ECO:0000313" key="4">
    <source>
        <dbReference type="Proteomes" id="UP001212152"/>
    </source>
</evidence>
<dbReference type="InterPro" id="IPR052247">
    <property type="entry name" value="Meiotic_Crossover_Helicase"/>
</dbReference>
<dbReference type="Gene3D" id="3.40.50.300">
    <property type="entry name" value="P-loop containing nucleotide triphosphate hydrolases"/>
    <property type="match status" value="1"/>
</dbReference>
<sequence length="501" mass="56572">MRSTHPIMRGLDQTLYGGGGEGRRTISRDFNPMDGTVKQKAGDSVRSAARIRSTEPRYEEGYDETPVDHAVSYYFGRRMDDDPVITGDIDLDISMDRGRRTAQRALRPIFNNCNAENSHSMMDRDNPYQLSDDDYNDPEDRPSSQAPLKWSSKLAPPLPSQSLQRHQATQPDRGGKSVKGPVARSPMPTQTQMQTLTRQRGPTTASGIPLEPVANLPDKYRGMFPFPFFNAVQSQCFNLAFQGDRNLVVSAPTGSGKTCIMELAILRLISQPGGEHAKVIYMAPTKALCNERTRDWQQKFRVLGITCNELTGDTDNVRVNDIQQSNIIVTTPEKWDSMTRRWRDYKNLMALLRLILIDECHILNEAERGATLEVVVSRMRTVNIELRSDKTKTPAGFGQDMRFVALSATAPNIIDIAAWLRDAQGAPADVRLFGEEYRPVQLRREVLSYYSNSTNYFQFDTILDSKLMEVIEKFSNSKPTLIVSVKVYMRFIVNALQLTLD</sequence>
<dbReference type="EMBL" id="JADGJQ010000070">
    <property type="protein sequence ID" value="KAJ3173415.1"/>
    <property type="molecule type" value="Genomic_DNA"/>
</dbReference>
<dbReference type="InterPro" id="IPR011545">
    <property type="entry name" value="DEAD/DEAH_box_helicase_dom"/>
</dbReference>
<accession>A0AAD5TDX8</accession>
<comment type="caution">
    <text evidence="3">The sequence shown here is derived from an EMBL/GenBank/DDBJ whole genome shotgun (WGS) entry which is preliminary data.</text>
</comment>
<dbReference type="AlphaFoldDB" id="A0AAD5TDX8"/>
<feature type="region of interest" description="Disordered" evidence="1">
    <location>
        <begin position="114"/>
        <end position="210"/>
    </location>
</feature>
<name>A0AAD5TDX8_9FUNG</name>
<dbReference type="PANTHER" id="PTHR47835:SF3">
    <property type="entry name" value="HELICASE FOR MEIOSIS 1"/>
    <property type="match status" value="1"/>
</dbReference>
<dbReference type="InterPro" id="IPR014001">
    <property type="entry name" value="Helicase_ATP-bd"/>
</dbReference>
<evidence type="ECO:0000259" key="2">
    <source>
        <dbReference type="PROSITE" id="PS51192"/>
    </source>
</evidence>
<gene>
    <name evidence="3" type="primary">MER3_2</name>
    <name evidence="3" type="ORF">HDU87_007576</name>
</gene>
<protein>
    <submittedName>
        <fullName evidence="3">Sec63</fullName>
    </submittedName>
</protein>
<dbReference type="SMART" id="SM00487">
    <property type="entry name" value="DEXDc"/>
    <property type="match status" value="1"/>
</dbReference>
<dbReference type="SUPFAM" id="SSF52540">
    <property type="entry name" value="P-loop containing nucleoside triphosphate hydrolases"/>
    <property type="match status" value="1"/>
</dbReference>
<feature type="compositionally biased region" description="Low complexity" evidence="1">
    <location>
        <begin position="186"/>
        <end position="200"/>
    </location>
</feature>
<dbReference type="GO" id="GO:0005524">
    <property type="term" value="F:ATP binding"/>
    <property type="evidence" value="ECO:0007669"/>
    <property type="project" value="InterPro"/>
</dbReference>
<dbReference type="GO" id="GO:0043138">
    <property type="term" value="F:3'-5' DNA helicase activity"/>
    <property type="evidence" value="ECO:0007669"/>
    <property type="project" value="UniProtKB-EC"/>
</dbReference>
<dbReference type="InterPro" id="IPR027417">
    <property type="entry name" value="P-loop_NTPase"/>
</dbReference>
<dbReference type="GO" id="GO:0003676">
    <property type="term" value="F:nucleic acid binding"/>
    <property type="evidence" value="ECO:0007669"/>
    <property type="project" value="InterPro"/>
</dbReference>
<organism evidence="3 4">
    <name type="scientific">Geranomyces variabilis</name>
    <dbReference type="NCBI Taxonomy" id="109894"/>
    <lineage>
        <taxon>Eukaryota</taxon>
        <taxon>Fungi</taxon>
        <taxon>Fungi incertae sedis</taxon>
        <taxon>Chytridiomycota</taxon>
        <taxon>Chytridiomycota incertae sedis</taxon>
        <taxon>Chytridiomycetes</taxon>
        <taxon>Spizellomycetales</taxon>
        <taxon>Powellomycetaceae</taxon>
        <taxon>Geranomyces</taxon>
    </lineage>
</organism>
<evidence type="ECO:0000256" key="1">
    <source>
        <dbReference type="SAM" id="MobiDB-lite"/>
    </source>
</evidence>
<feature type="region of interest" description="Disordered" evidence="1">
    <location>
        <begin position="1"/>
        <end position="49"/>
    </location>
</feature>
<dbReference type="Proteomes" id="UP001212152">
    <property type="component" value="Unassembled WGS sequence"/>
</dbReference>